<name>A0A165BH33_9APHY</name>
<dbReference type="Gene3D" id="2.170.15.10">
    <property type="entry name" value="Proaerolysin, chain A, domain 3"/>
    <property type="match status" value="1"/>
</dbReference>
<dbReference type="PANTHER" id="PTHR39244:SF5">
    <property type="entry name" value="NATTERIN-3-LIKE"/>
    <property type="match status" value="1"/>
</dbReference>
<dbReference type="AlphaFoldDB" id="A0A165BH33"/>
<protein>
    <recommendedName>
        <fullName evidence="3">Agglutinin domain-containing protein</fullName>
    </recommendedName>
</protein>
<dbReference type="InterPro" id="IPR008999">
    <property type="entry name" value="Actin-crosslinking"/>
</dbReference>
<gene>
    <name evidence="1" type="ORF">LAESUDRAFT_497095</name>
</gene>
<evidence type="ECO:0008006" key="3">
    <source>
        <dbReference type="Google" id="ProtNLM"/>
    </source>
</evidence>
<evidence type="ECO:0000313" key="2">
    <source>
        <dbReference type="Proteomes" id="UP000076871"/>
    </source>
</evidence>
<dbReference type="EMBL" id="KV427671">
    <property type="protein sequence ID" value="KZT01042.1"/>
    <property type="molecule type" value="Genomic_DNA"/>
</dbReference>
<dbReference type="CDD" id="cd20239">
    <property type="entry name" value="PFM_aerolysin-like"/>
    <property type="match status" value="1"/>
</dbReference>
<organism evidence="1 2">
    <name type="scientific">Laetiporus sulphureus 93-53</name>
    <dbReference type="NCBI Taxonomy" id="1314785"/>
    <lineage>
        <taxon>Eukaryota</taxon>
        <taxon>Fungi</taxon>
        <taxon>Dikarya</taxon>
        <taxon>Basidiomycota</taxon>
        <taxon>Agaricomycotina</taxon>
        <taxon>Agaricomycetes</taxon>
        <taxon>Polyporales</taxon>
        <taxon>Laetiporus</taxon>
    </lineage>
</organism>
<dbReference type="PANTHER" id="PTHR39244">
    <property type="entry name" value="NATTERIN-4"/>
    <property type="match status" value="1"/>
</dbReference>
<sequence length="360" mass="40520">MYAGEDDNKQIVSSKRVPPPNEVENNAIAIIASNKAQPRPLGPACCYVNDKERRVLLPRYLYAKDIYGRYLRVQKAATRWELLTIAATEPNADCIFESTRRDDGKYNFKGNNGHYFNHYSFFSEDPDILTCDSTDSHGVPMRVVHESGDQVLLEHKQCWSSADKHTRGGVCLYPFIQSNSRYNIVAAAVRKTSILDIEYNIANATVTNVPTVILDTVLENDTDAPVSRTVPFSYNRMVEGTWNDDRGIMVGLGVTFVIGVPYVENEKLDIAVSPATQAHVWAGTEGVSATVGDEITVVVPPRKKGIVEVVLRNARIKVPFKYKYKSEFLDDRIQLEERTGIYKNVDIYGIEVKMSNWEDL</sequence>
<dbReference type="OrthoDB" id="1904422at2759"/>
<dbReference type="InParanoid" id="A0A165BH33"/>
<dbReference type="SUPFAM" id="SSF50405">
    <property type="entry name" value="Actin-crosslinking proteins"/>
    <property type="match status" value="1"/>
</dbReference>
<proteinExistence type="predicted"/>
<accession>A0A165BH33</accession>
<keyword evidence="2" id="KW-1185">Reference proteome</keyword>
<dbReference type="SUPFAM" id="SSF56973">
    <property type="entry name" value="Aerolisin/ETX pore-forming domain"/>
    <property type="match status" value="1"/>
</dbReference>
<reference evidence="1 2" key="1">
    <citation type="journal article" date="2016" name="Mol. Biol. Evol.">
        <title>Comparative Genomics of Early-Diverging Mushroom-Forming Fungi Provides Insights into the Origins of Lignocellulose Decay Capabilities.</title>
        <authorList>
            <person name="Nagy L.G."/>
            <person name="Riley R."/>
            <person name="Tritt A."/>
            <person name="Adam C."/>
            <person name="Daum C."/>
            <person name="Floudas D."/>
            <person name="Sun H."/>
            <person name="Yadav J.S."/>
            <person name="Pangilinan J."/>
            <person name="Larsson K.H."/>
            <person name="Matsuura K."/>
            <person name="Barry K."/>
            <person name="Labutti K."/>
            <person name="Kuo R."/>
            <person name="Ohm R.A."/>
            <person name="Bhattacharya S.S."/>
            <person name="Shirouzu T."/>
            <person name="Yoshinaga Y."/>
            <person name="Martin F.M."/>
            <person name="Grigoriev I.V."/>
            <person name="Hibbett D.S."/>
        </authorList>
    </citation>
    <scope>NUCLEOTIDE SEQUENCE [LARGE SCALE GENOMIC DNA]</scope>
    <source>
        <strain evidence="1 2">93-53</strain>
    </source>
</reference>
<evidence type="ECO:0000313" key="1">
    <source>
        <dbReference type="EMBL" id="KZT01042.1"/>
    </source>
</evidence>
<dbReference type="InterPro" id="IPR053237">
    <property type="entry name" value="Natterin_C"/>
</dbReference>
<dbReference type="Proteomes" id="UP000076871">
    <property type="component" value="Unassembled WGS sequence"/>
</dbReference>
<dbReference type="RefSeq" id="XP_040758782.1">
    <property type="nucleotide sequence ID" value="XM_040902692.1"/>
</dbReference>
<dbReference type="GeneID" id="63819723"/>